<keyword evidence="6 8" id="KW-0408">Iron</keyword>
<comment type="similarity">
    <text evidence="2 9">Belongs to the cytochrome P450 family.</text>
</comment>
<dbReference type="InterPro" id="IPR036396">
    <property type="entry name" value="Cyt_P450_sf"/>
</dbReference>
<dbReference type="CDD" id="cd11061">
    <property type="entry name" value="CYP67-like"/>
    <property type="match status" value="1"/>
</dbReference>
<evidence type="ECO:0000256" key="9">
    <source>
        <dbReference type="RuleBase" id="RU000461"/>
    </source>
</evidence>
<gene>
    <name evidence="11" type="ORF">QQS21_011916</name>
</gene>
<comment type="cofactor">
    <cofactor evidence="1 8">
        <name>heme</name>
        <dbReference type="ChEBI" id="CHEBI:30413"/>
    </cofactor>
</comment>
<dbReference type="InterPro" id="IPR017972">
    <property type="entry name" value="Cyt_P450_CS"/>
</dbReference>
<dbReference type="PRINTS" id="PR00463">
    <property type="entry name" value="EP450I"/>
</dbReference>
<evidence type="ECO:0000256" key="3">
    <source>
        <dbReference type="ARBA" id="ARBA00022617"/>
    </source>
</evidence>
<dbReference type="SUPFAM" id="SSF48264">
    <property type="entry name" value="Cytochrome P450"/>
    <property type="match status" value="1"/>
</dbReference>
<evidence type="ECO:0000256" key="2">
    <source>
        <dbReference type="ARBA" id="ARBA00010617"/>
    </source>
</evidence>
<evidence type="ECO:0000256" key="5">
    <source>
        <dbReference type="ARBA" id="ARBA00023002"/>
    </source>
</evidence>
<keyword evidence="7 9" id="KW-0503">Monooxygenase</keyword>
<keyword evidence="4 8" id="KW-0479">Metal-binding</keyword>
<dbReference type="PANTHER" id="PTHR24305">
    <property type="entry name" value="CYTOCHROME P450"/>
    <property type="match status" value="1"/>
</dbReference>
<dbReference type="PROSITE" id="PS00086">
    <property type="entry name" value="CYTOCHROME_P450"/>
    <property type="match status" value="1"/>
</dbReference>
<evidence type="ECO:0008006" key="13">
    <source>
        <dbReference type="Google" id="ProtNLM"/>
    </source>
</evidence>
<dbReference type="Pfam" id="PF00067">
    <property type="entry name" value="p450"/>
    <property type="match status" value="1"/>
</dbReference>
<comment type="caution">
    <text evidence="11">The sequence shown here is derived from an EMBL/GenBank/DDBJ whole genome shotgun (WGS) entry which is preliminary data.</text>
</comment>
<dbReference type="PANTHER" id="PTHR24305:SF29">
    <property type="entry name" value="BENZOATE-PARA-HYDROXYLASE"/>
    <property type="match status" value="1"/>
</dbReference>
<keyword evidence="10" id="KW-1133">Transmembrane helix</keyword>
<evidence type="ECO:0000256" key="4">
    <source>
        <dbReference type="ARBA" id="ARBA00022723"/>
    </source>
</evidence>
<feature type="transmembrane region" description="Helical" evidence="10">
    <location>
        <begin position="12"/>
        <end position="29"/>
    </location>
</feature>
<dbReference type="InterPro" id="IPR002401">
    <property type="entry name" value="Cyt_P450_E_grp-I"/>
</dbReference>
<dbReference type="Gene3D" id="1.10.630.10">
    <property type="entry name" value="Cytochrome P450"/>
    <property type="match status" value="1"/>
</dbReference>
<protein>
    <recommendedName>
        <fullName evidence="13">Benzoate 4-monooxygenase cytochrome P450</fullName>
    </recommendedName>
</protein>
<dbReference type="InterPro" id="IPR001128">
    <property type="entry name" value="Cyt_P450"/>
</dbReference>
<dbReference type="Proteomes" id="UP001251528">
    <property type="component" value="Unassembled WGS sequence"/>
</dbReference>
<dbReference type="GO" id="GO:0020037">
    <property type="term" value="F:heme binding"/>
    <property type="evidence" value="ECO:0007669"/>
    <property type="project" value="InterPro"/>
</dbReference>
<dbReference type="GO" id="GO:0005506">
    <property type="term" value="F:iron ion binding"/>
    <property type="evidence" value="ECO:0007669"/>
    <property type="project" value="InterPro"/>
</dbReference>
<reference evidence="11" key="1">
    <citation type="submission" date="2023-06" db="EMBL/GenBank/DDBJ databases">
        <title>Conoideocrella luteorostrata (Hypocreales: Clavicipitaceae), a potential biocontrol fungus for elongate hemlock scale in United States Christmas tree production areas.</title>
        <authorList>
            <person name="Barrett H."/>
            <person name="Lovett B."/>
            <person name="Macias A.M."/>
            <person name="Stajich J.E."/>
            <person name="Kasson M.T."/>
        </authorList>
    </citation>
    <scope>NUCLEOTIDE SEQUENCE</scope>
    <source>
        <strain evidence="11">ARSEF 14590</strain>
    </source>
</reference>
<keyword evidence="10" id="KW-0812">Transmembrane</keyword>
<dbReference type="GO" id="GO:0016705">
    <property type="term" value="F:oxidoreductase activity, acting on paired donors, with incorporation or reduction of molecular oxygen"/>
    <property type="evidence" value="ECO:0007669"/>
    <property type="project" value="InterPro"/>
</dbReference>
<dbReference type="AlphaFoldDB" id="A0AAJ0FMW9"/>
<evidence type="ECO:0000313" key="12">
    <source>
        <dbReference type="Proteomes" id="UP001251528"/>
    </source>
</evidence>
<accession>A0AAJ0FMW9</accession>
<dbReference type="PRINTS" id="PR00385">
    <property type="entry name" value="P450"/>
</dbReference>
<name>A0AAJ0FMW9_9HYPO</name>
<evidence type="ECO:0000256" key="10">
    <source>
        <dbReference type="SAM" id="Phobius"/>
    </source>
</evidence>
<sequence>MFLVITPIVPYALGLVVLTFLLLPLIRFWQDKNGLRQFPAPSYAAFTSMWRIRHNLQAKHYLAVHHAHKELGTHVRIAPNHVSILDPRAPHDVYGHGANMLKDAWYDAAAGVHRNLADTRVKSEHQAKRKLLSHAFAAKSVTALEPVLVETITSLHTVLRSHATSNEEVNLRMVLNYFTIDLFGRILYSARLDCLERGNDMLAAETKGGTFYKAPFIQSLLDATVLNTAFAFEPSWLPLAKTIFKNHPYKKAGTDWENIVYHNTKTRLANPPESDDLFAKLLQNNKGETLGLSEGEILAECNAMMNAGTETTTAALTNTIFLLFTHPHVLAKLRHELDDAFPTDNIPSYDIASRLPYLRACIEESLRVRPASSFGLPRVVPNGGREIAGKFIPGGVTVSVPTYSLLRQENVFENATEYIPDRWLTQDTEKKRVMMNSHLPFSTGPRACIGRNIAYFEQIVLIASLVKVFDFEVHNDSKLETIERFNSNPGDFPVICKLRS</sequence>
<evidence type="ECO:0000256" key="6">
    <source>
        <dbReference type="ARBA" id="ARBA00023004"/>
    </source>
</evidence>
<organism evidence="11 12">
    <name type="scientific">Conoideocrella luteorostrata</name>
    <dbReference type="NCBI Taxonomy" id="1105319"/>
    <lineage>
        <taxon>Eukaryota</taxon>
        <taxon>Fungi</taxon>
        <taxon>Dikarya</taxon>
        <taxon>Ascomycota</taxon>
        <taxon>Pezizomycotina</taxon>
        <taxon>Sordariomycetes</taxon>
        <taxon>Hypocreomycetidae</taxon>
        <taxon>Hypocreales</taxon>
        <taxon>Clavicipitaceae</taxon>
        <taxon>Conoideocrella</taxon>
    </lineage>
</organism>
<keyword evidence="5 9" id="KW-0560">Oxidoreductase</keyword>
<evidence type="ECO:0000313" key="11">
    <source>
        <dbReference type="EMBL" id="KAK2590411.1"/>
    </source>
</evidence>
<proteinExistence type="inferred from homology"/>
<evidence type="ECO:0000256" key="1">
    <source>
        <dbReference type="ARBA" id="ARBA00001971"/>
    </source>
</evidence>
<keyword evidence="10" id="KW-0472">Membrane</keyword>
<feature type="binding site" description="axial binding residue" evidence="8">
    <location>
        <position position="448"/>
    </location>
    <ligand>
        <name>heme</name>
        <dbReference type="ChEBI" id="CHEBI:30413"/>
    </ligand>
    <ligandPart>
        <name>Fe</name>
        <dbReference type="ChEBI" id="CHEBI:18248"/>
    </ligandPart>
</feature>
<evidence type="ECO:0000256" key="8">
    <source>
        <dbReference type="PIRSR" id="PIRSR602401-1"/>
    </source>
</evidence>
<dbReference type="GO" id="GO:0004497">
    <property type="term" value="F:monooxygenase activity"/>
    <property type="evidence" value="ECO:0007669"/>
    <property type="project" value="UniProtKB-KW"/>
</dbReference>
<dbReference type="InterPro" id="IPR050121">
    <property type="entry name" value="Cytochrome_P450_monoxygenase"/>
</dbReference>
<dbReference type="EMBL" id="JASWJB010000443">
    <property type="protein sequence ID" value="KAK2590411.1"/>
    <property type="molecule type" value="Genomic_DNA"/>
</dbReference>
<keyword evidence="12" id="KW-1185">Reference proteome</keyword>
<evidence type="ECO:0000256" key="7">
    <source>
        <dbReference type="ARBA" id="ARBA00023033"/>
    </source>
</evidence>
<keyword evidence="3 8" id="KW-0349">Heme</keyword>